<dbReference type="PhylomeDB" id="B3RU06"/>
<dbReference type="PANTHER" id="PTHR46040:SF3">
    <property type="entry name" value="HIGH MOBILITY GROUP PROTEIN 2"/>
    <property type="match status" value="1"/>
</dbReference>
<evidence type="ECO:0000256" key="3">
    <source>
        <dbReference type="PROSITE-ProRule" id="PRU00267"/>
    </source>
</evidence>
<dbReference type="Pfam" id="PF00505">
    <property type="entry name" value="HMG_box"/>
    <property type="match status" value="1"/>
</dbReference>
<dbReference type="Proteomes" id="UP000009022">
    <property type="component" value="Unassembled WGS sequence"/>
</dbReference>
<dbReference type="InterPro" id="IPR009071">
    <property type="entry name" value="HMG_box_dom"/>
</dbReference>
<keyword evidence="8" id="KW-1185">Reference proteome</keyword>
<dbReference type="FunCoup" id="B3RU06">
    <property type="interactions" value="1889"/>
</dbReference>
<reference evidence="7 8" key="1">
    <citation type="journal article" date="2008" name="Nature">
        <title>The Trichoplax genome and the nature of placozoans.</title>
        <authorList>
            <person name="Srivastava M."/>
            <person name="Begovic E."/>
            <person name="Chapman J."/>
            <person name="Putnam N.H."/>
            <person name="Hellsten U."/>
            <person name="Kawashima T."/>
            <person name="Kuo A."/>
            <person name="Mitros T."/>
            <person name="Salamov A."/>
            <person name="Carpenter M.L."/>
            <person name="Signorovitch A.Y."/>
            <person name="Moreno M.A."/>
            <person name="Kamm K."/>
            <person name="Grimwood J."/>
            <person name="Schmutz J."/>
            <person name="Shapiro H."/>
            <person name="Grigoriev I.V."/>
            <person name="Buss L.W."/>
            <person name="Schierwater B."/>
            <person name="Dellaporta S.L."/>
            <person name="Rokhsar D.S."/>
        </authorList>
    </citation>
    <scope>NUCLEOTIDE SEQUENCE [LARGE SCALE GENOMIC DNA]</scope>
    <source>
        <strain evidence="7 8">Grell-BS-1999</strain>
    </source>
</reference>
<dbReference type="InParanoid" id="B3RU06"/>
<gene>
    <name evidence="7" type="ORF">TRIADDRAFT_23407</name>
</gene>
<dbReference type="eggNOG" id="KOG0381">
    <property type="taxonomic scope" value="Eukaryota"/>
</dbReference>
<feature type="compositionally biased region" description="Basic and acidic residues" evidence="5">
    <location>
        <begin position="105"/>
        <end position="117"/>
    </location>
</feature>
<dbReference type="KEGG" id="tad:TRIADDRAFT_23407"/>
<dbReference type="PROSITE" id="PS50118">
    <property type="entry name" value="HMG_BOX_2"/>
    <property type="match status" value="1"/>
</dbReference>
<dbReference type="OMA" id="QPAYNGE"/>
<feature type="region of interest" description="Disordered" evidence="5">
    <location>
        <begin position="1"/>
        <end position="22"/>
    </location>
</feature>
<accession>B3RU06</accession>
<dbReference type="GO" id="GO:0005634">
    <property type="term" value="C:nucleus"/>
    <property type="evidence" value="ECO:0000318"/>
    <property type="project" value="GO_Central"/>
</dbReference>
<name>B3RU06_TRIAD</name>
<dbReference type="CDD" id="cd21980">
    <property type="entry name" value="HMG-box_HMG20"/>
    <property type="match status" value="1"/>
</dbReference>
<keyword evidence="1 3" id="KW-0238">DNA-binding</keyword>
<protein>
    <recommendedName>
        <fullName evidence="6">HMG box domain-containing protein</fullName>
    </recommendedName>
</protein>
<organism evidence="7 8">
    <name type="scientific">Trichoplax adhaerens</name>
    <name type="common">Trichoplax reptans</name>
    <dbReference type="NCBI Taxonomy" id="10228"/>
    <lineage>
        <taxon>Eukaryota</taxon>
        <taxon>Metazoa</taxon>
        <taxon>Placozoa</taxon>
        <taxon>Uniplacotomia</taxon>
        <taxon>Trichoplacea</taxon>
        <taxon>Trichoplacidae</taxon>
        <taxon>Trichoplax</taxon>
    </lineage>
</organism>
<feature type="coiled-coil region" evidence="4">
    <location>
        <begin position="59"/>
        <end position="86"/>
    </location>
</feature>
<evidence type="ECO:0000256" key="5">
    <source>
        <dbReference type="SAM" id="MobiDB-lite"/>
    </source>
</evidence>
<proteinExistence type="predicted"/>
<sequence>KGRKRKRFSSKDSNAPKAPHTGYVRFLNDSREKVRAENPDLPFSEITKILGTKWSSLPISEKQRYLDEAEKDKERYLKELEDYEKSETYKTFVKKNSYKRHRGRREGNYQSDKREDNSGLNIGTPVFTEEFLDENKAREVELRQLRKSNADYEERNAILSKHIEQMKDALQKLESEAEQQRNHNILLENHLEDLRSSLVHCFTNIEIPGIDSPPSINTIDAYMSKLHEVILESPHQHSELLGLIRDTISKIDFPRSV</sequence>
<evidence type="ECO:0000313" key="7">
    <source>
        <dbReference type="EMBL" id="EDV25719.1"/>
    </source>
</evidence>
<dbReference type="CTD" id="6752505"/>
<evidence type="ECO:0000256" key="4">
    <source>
        <dbReference type="SAM" id="Coils"/>
    </source>
</evidence>
<dbReference type="PANTHER" id="PTHR46040">
    <property type="entry name" value="HIGH MOBILITY GROUP PROTEIN 2"/>
    <property type="match status" value="1"/>
</dbReference>
<feature type="coiled-coil region" evidence="4">
    <location>
        <begin position="135"/>
        <end position="190"/>
    </location>
</feature>
<dbReference type="EMBL" id="DS985244">
    <property type="protein sequence ID" value="EDV25719.1"/>
    <property type="molecule type" value="Genomic_DNA"/>
</dbReference>
<dbReference type="AlphaFoldDB" id="B3RU06"/>
<dbReference type="PRINTS" id="PR00886">
    <property type="entry name" value="HIGHMOBLTY12"/>
</dbReference>
<dbReference type="HOGENOM" id="CLU_060006_0_0_1"/>
<feature type="DNA-binding region" description="HMG box" evidence="3">
    <location>
        <begin position="16"/>
        <end position="84"/>
    </location>
</feature>
<dbReference type="GO" id="GO:0010468">
    <property type="term" value="P:regulation of gene expression"/>
    <property type="evidence" value="ECO:0000318"/>
    <property type="project" value="GO_Central"/>
</dbReference>
<feature type="non-terminal residue" evidence="7">
    <location>
        <position position="1"/>
    </location>
</feature>
<evidence type="ECO:0000256" key="1">
    <source>
        <dbReference type="ARBA" id="ARBA00023125"/>
    </source>
</evidence>
<dbReference type="Gene3D" id="1.10.30.10">
    <property type="entry name" value="High mobility group box domain"/>
    <property type="match status" value="1"/>
</dbReference>
<evidence type="ECO:0000256" key="2">
    <source>
        <dbReference type="ARBA" id="ARBA00023242"/>
    </source>
</evidence>
<dbReference type="SMART" id="SM00398">
    <property type="entry name" value="HMG"/>
    <property type="match status" value="1"/>
</dbReference>
<dbReference type="InterPro" id="IPR036910">
    <property type="entry name" value="HMG_box_dom_sf"/>
</dbReference>
<dbReference type="STRING" id="10228.B3RU06"/>
<evidence type="ECO:0000313" key="8">
    <source>
        <dbReference type="Proteomes" id="UP000009022"/>
    </source>
</evidence>
<keyword evidence="2 3" id="KW-0539">Nucleus</keyword>
<evidence type="ECO:0000259" key="6">
    <source>
        <dbReference type="PROSITE" id="PS50118"/>
    </source>
</evidence>
<feature type="domain" description="HMG box" evidence="6">
    <location>
        <begin position="16"/>
        <end position="84"/>
    </location>
</feature>
<dbReference type="GeneID" id="6752505"/>
<feature type="region of interest" description="Disordered" evidence="5">
    <location>
        <begin position="98"/>
        <end position="120"/>
    </location>
</feature>
<dbReference type="OrthoDB" id="3213154at2759"/>
<dbReference type="InterPro" id="IPR051965">
    <property type="entry name" value="ChromReg_NeuronalGeneExpr"/>
</dbReference>
<dbReference type="RefSeq" id="XP_002111752.1">
    <property type="nucleotide sequence ID" value="XM_002111716.1"/>
</dbReference>
<keyword evidence="4" id="KW-0175">Coiled coil</keyword>
<dbReference type="SUPFAM" id="SSF47095">
    <property type="entry name" value="HMG-box"/>
    <property type="match status" value="1"/>
</dbReference>
<dbReference type="GO" id="GO:0003677">
    <property type="term" value="F:DNA binding"/>
    <property type="evidence" value="ECO:0007669"/>
    <property type="project" value="UniProtKB-UniRule"/>
</dbReference>